<dbReference type="EMBL" id="JAMPKK010000009">
    <property type="protein sequence ID" value="MEP0864086.1"/>
    <property type="molecule type" value="Genomic_DNA"/>
</dbReference>
<gene>
    <name evidence="1" type="ORF">NDI37_06360</name>
</gene>
<reference evidence="1 2" key="1">
    <citation type="submission" date="2022-04" db="EMBL/GenBank/DDBJ databases">
        <title>Positive selection, recombination, and allopatry shape intraspecific diversity of widespread and dominant cyanobacteria.</title>
        <authorList>
            <person name="Wei J."/>
            <person name="Shu W."/>
            <person name="Hu C."/>
        </authorList>
    </citation>
    <scope>NUCLEOTIDE SEQUENCE [LARGE SCALE GENOMIC DNA]</scope>
    <source>
        <strain evidence="1 2">GB2-A5</strain>
    </source>
</reference>
<comment type="caution">
    <text evidence="1">The sequence shown here is derived from an EMBL/GenBank/DDBJ whole genome shotgun (WGS) entry which is preliminary data.</text>
</comment>
<dbReference type="InterPro" id="IPR032710">
    <property type="entry name" value="NTF2-like_dom_sf"/>
</dbReference>
<dbReference type="SUPFAM" id="SSF54427">
    <property type="entry name" value="NTF2-like"/>
    <property type="match status" value="1"/>
</dbReference>
<dbReference type="Proteomes" id="UP001442494">
    <property type="component" value="Unassembled WGS sequence"/>
</dbReference>
<evidence type="ECO:0000313" key="1">
    <source>
        <dbReference type="EMBL" id="MEP0864086.1"/>
    </source>
</evidence>
<protein>
    <recommendedName>
        <fullName evidence="3">DUF4440 domain-containing protein</fullName>
    </recommendedName>
</protein>
<keyword evidence="2" id="KW-1185">Reference proteome</keyword>
<evidence type="ECO:0000313" key="2">
    <source>
        <dbReference type="Proteomes" id="UP001442494"/>
    </source>
</evidence>
<dbReference type="Gene3D" id="3.10.450.50">
    <property type="match status" value="1"/>
</dbReference>
<accession>A0ABV0JKY0</accession>
<name>A0ABV0JKY0_9CYAN</name>
<sequence length="160" mass="17944">MNEAQPPIPLATLTDVAAIDATVKELYAAISFVEGEPNWNLLRSLFAPAGQMIHVKVNSVEAMSVETFISRMAEQIQTGKLRGFYEVEISRRLELFGNIAHVFSTFDARYKADDPKPLARGINSIQLLKNGDRWLVISLLWDEERSDRPIPAEYLPEGIA</sequence>
<evidence type="ECO:0008006" key="3">
    <source>
        <dbReference type="Google" id="ProtNLM"/>
    </source>
</evidence>
<organism evidence="1 2">
    <name type="scientific">Funiculus sociatus GB2-A5</name>
    <dbReference type="NCBI Taxonomy" id="2933946"/>
    <lineage>
        <taxon>Bacteria</taxon>
        <taxon>Bacillati</taxon>
        <taxon>Cyanobacteriota</taxon>
        <taxon>Cyanophyceae</taxon>
        <taxon>Coleofasciculales</taxon>
        <taxon>Coleofasciculaceae</taxon>
        <taxon>Funiculus</taxon>
    </lineage>
</organism>
<proteinExistence type="predicted"/>
<dbReference type="RefSeq" id="WP_190418436.1">
    <property type="nucleotide sequence ID" value="NZ_JAMPKK010000009.1"/>
</dbReference>